<keyword evidence="2" id="KW-0813">Transport</keyword>
<dbReference type="OrthoDB" id="3639251at2759"/>
<feature type="transmembrane region" description="Helical" evidence="8">
    <location>
        <begin position="442"/>
        <end position="460"/>
    </location>
</feature>
<dbReference type="InterPro" id="IPR020846">
    <property type="entry name" value="MFS_dom"/>
</dbReference>
<evidence type="ECO:0000313" key="11">
    <source>
        <dbReference type="Proteomes" id="UP000440578"/>
    </source>
</evidence>
<dbReference type="GO" id="GO:0022857">
    <property type="term" value="F:transmembrane transporter activity"/>
    <property type="evidence" value="ECO:0007669"/>
    <property type="project" value="InterPro"/>
</dbReference>
<feature type="region of interest" description="Disordered" evidence="7">
    <location>
        <begin position="514"/>
        <end position="537"/>
    </location>
</feature>
<evidence type="ECO:0000256" key="7">
    <source>
        <dbReference type="SAM" id="MobiDB-lite"/>
    </source>
</evidence>
<evidence type="ECO:0000256" key="6">
    <source>
        <dbReference type="ARBA" id="ARBA00024338"/>
    </source>
</evidence>
<evidence type="ECO:0000256" key="2">
    <source>
        <dbReference type="ARBA" id="ARBA00022448"/>
    </source>
</evidence>
<evidence type="ECO:0000256" key="1">
    <source>
        <dbReference type="ARBA" id="ARBA00004141"/>
    </source>
</evidence>
<evidence type="ECO:0000256" key="5">
    <source>
        <dbReference type="ARBA" id="ARBA00023136"/>
    </source>
</evidence>
<feature type="transmembrane region" description="Helical" evidence="8">
    <location>
        <begin position="408"/>
        <end position="430"/>
    </location>
</feature>
<sequence length="537" mass="58563">MTQRRASRLSEHFPTGCELAVPTSLPKPVPSGGIRALLLRSSGYSLYVLALLAFTNLLNQLDRYMLAVVARSSAQEIHFGDQGCLLNDTIPSTLEETDCSNCTDRTTCLSLVDAGNSAGCKWDYTGTGTEYDLLAGPIFVLVFTIAGVPLGIAADLYNRKLLLCGCLFVWSTCVVLTGLAEQYWQLAALRFGVGFGEAGCTPFATSLLADYFSPELRGTALGVYNWGIYFGYSLSYAVGDFITEADIMGMGWRWAYFLSGSPGILLSFLMLFTLREPPLTDLPPPSDSSTSQDSLFGRLPHLLRMFFRPSILLLSLAGAIRNAAGYVWSYSAETYFESTGQTPAQIGTYMSWIPMVSGSVGVLVGGFVSDRVVSRVGPHGRVWVIVASQLLAAPFVFCVLFLEPPWAYISLIPTYIIGEVWVPITLVVLVELVPAEVRTSAVALYFFITTNIGGNMPLLLNPVKQAFKNAGYTEVEALRNTLYLFFPGEYILGALVYVLALLALRRDLRKAQTEGTPSKRSSLDDKGETNLAFNSTD</sequence>
<organism evidence="10 11">
    <name type="scientific">Amphibalanus amphitrite</name>
    <name type="common">Striped barnacle</name>
    <name type="synonym">Balanus amphitrite</name>
    <dbReference type="NCBI Taxonomy" id="1232801"/>
    <lineage>
        <taxon>Eukaryota</taxon>
        <taxon>Metazoa</taxon>
        <taxon>Ecdysozoa</taxon>
        <taxon>Arthropoda</taxon>
        <taxon>Crustacea</taxon>
        <taxon>Multicrustacea</taxon>
        <taxon>Cirripedia</taxon>
        <taxon>Thoracica</taxon>
        <taxon>Thoracicalcarea</taxon>
        <taxon>Balanomorpha</taxon>
        <taxon>Balanoidea</taxon>
        <taxon>Balanidae</taxon>
        <taxon>Amphibalaninae</taxon>
        <taxon>Amphibalanus</taxon>
    </lineage>
</organism>
<evidence type="ECO:0000259" key="9">
    <source>
        <dbReference type="PROSITE" id="PS50850"/>
    </source>
</evidence>
<dbReference type="PROSITE" id="PS50850">
    <property type="entry name" value="MFS"/>
    <property type="match status" value="1"/>
</dbReference>
<evidence type="ECO:0000256" key="4">
    <source>
        <dbReference type="ARBA" id="ARBA00022989"/>
    </source>
</evidence>
<keyword evidence="11" id="KW-1185">Reference proteome</keyword>
<comment type="similarity">
    <text evidence="6">Belongs to the major facilitator superfamily. Spinster (TC 2.A.1.49) family.</text>
</comment>
<feature type="transmembrane region" description="Helical" evidence="8">
    <location>
        <begin position="480"/>
        <end position="504"/>
    </location>
</feature>
<dbReference type="GO" id="GO:0016020">
    <property type="term" value="C:membrane"/>
    <property type="evidence" value="ECO:0007669"/>
    <property type="project" value="UniProtKB-SubCell"/>
</dbReference>
<dbReference type="Proteomes" id="UP000440578">
    <property type="component" value="Unassembled WGS sequence"/>
</dbReference>
<keyword evidence="5 8" id="KW-0472">Membrane</keyword>
<dbReference type="PANTHER" id="PTHR23505">
    <property type="entry name" value="SPINSTER"/>
    <property type="match status" value="1"/>
</dbReference>
<feature type="transmembrane region" description="Helical" evidence="8">
    <location>
        <begin position="161"/>
        <end position="180"/>
    </location>
</feature>
<feature type="domain" description="Major facilitator superfamily (MFS) profile" evidence="9">
    <location>
        <begin position="48"/>
        <end position="505"/>
    </location>
</feature>
<keyword evidence="3 8" id="KW-0812">Transmembrane</keyword>
<dbReference type="AlphaFoldDB" id="A0A6A4VWI6"/>
<dbReference type="Pfam" id="PF07690">
    <property type="entry name" value="MFS_1"/>
    <property type="match status" value="1"/>
</dbReference>
<evidence type="ECO:0000313" key="10">
    <source>
        <dbReference type="EMBL" id="KAF0300357.1"/>
    </source>
</evidence>
<proteinExistence type="inferred from homology"/>
<feature type="transmembrane region" description="Helical" evidence="8">
    <location>
        <begin position="349"/>
        <end position="368"/>
    </location>
</feature>
<feature type="transmembrane region" description="Helical" evidence="8">
    <location>
        <begin position="221"/>
        <end position="242"/>
    </location>
</feature>
<dbReference type="Gene3D" id="1.20.1250.20">
    <property type="entry name" value="MFS general substrate transporter like domains"/>
    <property type="match status" value="1"/>
</dbReference>
<accession>A0A6A4VWI6</accession>
<dbReference type="InterPro" id="IPR044770">
    <property type="entry name" value="MFS_spinster-like"/>
</dbReference>
<dbReference type="EMBL" id="VIIS01001272">
    <property type="protein sequence ID" value="KAF0300357.1"/>
    <property type="molecule type" value="Genomic_DNA"/>
</dbReference>
<gene>
    <name evidence="10" type="ORF">FJT64_027114</name>
</gene>
<feature type="transmembrane region" description="Helical" evidence="8">
    <location>
        <begin position="37"/>
        <end position="58"/>
    </location>
</feature>
<dbReference type="SUPFAM" id="SSF103473">
    <property type="entry name" value="MFS general substrate transporter"/>
    <property type="match status" value="1"/>
</dbReference>
<comment type="subcellular location">
    <subcellularLocation>
        <location evidence="1">Membrane</location>
        <topology evidence="1">Multi-pass membrane protein</topology>
    </subcellularLocation>
</comment>
<protein>
    <submittedName>
        <fullName evidence="10">MFS-type efflux pump</fullName>
    </submittedName>
</protein>
<feature type="transmembrane region" description="Helical" evidence="8">
    <location>
        <begin position="254"/>
        <end position="274"/>
    </location>
</feature>
<dbReference type="CDD" id="cd17328">
    <property type="entry name" value="MFS_spinster_like"/>
    <property type="match status" value="1"/>
</dbReference>
<feature type="transmembrane region" description="Helical" evidence="8">
    <location>
        <begin position="380"/>
        <end position="402"/>
    </location>
</feature>
<evidence type="ECO:0000256" key="8">
    <source>
        <dbReference type="SAM" id="Phobius"/>
    </source>
</evidence>
<dbReference type="PANTHER" id="PTHR23505:SF79">
    <property type="entry name" value="PROTEIN SPINSTER"/>
    <property type="match status" value="1"/>
</dbReference>
<keyword evidence="4 8" id="KW-1133">Transmembrane helix</keyword>
<name>A0A6A4VWI6_AMPAM</name>
<feature type="transmembrane region" description="Helical" evidence="8">
    <location>
        <begin position="133"/>
        <end position="154"/>
    </location>
</feature>
<dbReference type="InterPro" id="IPR036259">
    <property type="entry name" value="MFS_trans_sf"/>
</dbReference>
<comment type="caution">
    <text evidence="10">The sequence shown here is derived from an EMBL/GenBank/DDBJ whole genome shotgun (WGS) entry which is preliminary data.</text>
</comment>
<dbReference type="InterPro" id="IPR011701">
    <property type="entry name" value="MFS"/>
</dbReference>
<reference evidence="10 11" key="1">
    <citation type="submission" date="2019-07" db="EMBL/GenBank/DDBJ databases">
        <title>Draft genome assembly of a fouling barnacle, Amphibalanus amphitrite (Darwin, 1854): The first reference genome for Thecostraca.</title>
        <authorList>
            <person name="Kim W."/>
        </authorList>
    </citation>
    <scope>NUCLEOTIDE SEQUENCE [LARGE SCALE GENOMIC DNA]</scope>
    <source>
        <strain evidence="10">SNU_AA5</strain>
        <tissue evidence="10">Soma without cirri and trophi</tissue>
    </source>
</reference>
<evidence type="ECO:0000256" key="3">
    <source>
        <dbReference type="ARBA" id="ARBA00022692"/>
    </source>
</evidence>